<gene>
    <name evidence="6" type="ORF">GOAMR_19_00870</name>
</gene>
<feature type="domain" description="Alcohol dehydrogenase-like N-terminal" evidence="5">
    <location>
        <begin position="12"/>
        <end position="109"/>
    </location>
</feature>
<evidence type="ECO:0000256" key="2">
    <source>
        <dbReference type="ARBA" id="ARBA00022723"/>
    </source>
</evidence>
<keyword evidence="3" id="KW-0862">Zinc</keyword>
<organism evidence="6 7">
    <name type="scientific">Gordonia amarae NBRC 15530</name>
    <dbReference type="NCBI Taxonomy" id="1075090"/>
    <lineage>
        <taxon>Bacteria</taxon>
        <taxon>Bacillati</taxon>
        <taxon>Actinomycetota</taxon>
        <taxon>Actinomycetes</taxon>
        <taxon>Mycobacteriales</taxon>
        <taxon>Gordoniaceae</taxon>
        <taxon>Gordonia</taxon>
    </lineage>
</organism>
<dbReference type="PROSITE" id="PS00059">
    <property type="entry name" value="ADH_ZINC"/>
    <property type="match status" value="1"/>
</dbReference>
<evidence type="ECO:0000256" key="4">
    <source>
        <dbReference type="ARBA" id="ARBA00023002"/>
    </source>
</evidence>
<dbReference type="PANTHER" id="PTHR42813:SF2">
    <property type="entry name" value="DEHYDROGENASE, ZINC-CONTAINING, PUTATIVE (AFU_ORTHOLOGUE AFUA_2G02810)-RELATED"/>
    <property type="match status" value="1"/>
</dbReference>
<dbReference type="STRING" id="1075090.GOAMR_19_00870"/>
<dbReference type="AlphaFoldDB" id="G7GLC5"/>
<dbReference type="EMBL" id="BAED01000019">
    <property type="protein sequence ID" value="GAB04400.1"/>
    <property type="molecule type" value="Genomic_DNA"/>
</dbReference>
<dbReference type="InterPro" id="IPR013154">
    <property type="entry name" value="ADH-like_N"/>
</dbReference>
<reference evidence="6 7" key="1">
    <citation type="submission" date="2011-11" db="EMBL/GenBank/DDBJ databases">
        <title>Whole genome shotgun sequence of Gordonia amarae NBRC 15530.</title>
        <authorList>
            <person name="Takarada H."/>
            <person name="Hosoyama A."/>
            <person name="Tsuchikane K."/>
            <person name="Katsumata H."/>
            <person name="Yamazaki S."/>
            <person name="Fujita N."/>
        </authorList>
    </citation>
    <scope>NUCLEOTIDE SEQUENCE [LARGE SCALE GENOMIC DNA]</scope>
    <source>
        <strain evidence="6 7">NBRC 15530</strain>
    </source>
</reference>
<evidence type="ECO:0000256" key="3">
    <source>
        <dbReference type="ARBA" id="ARBA00022833"/>
    </source>
</evidence>
<evidence type="ECO:0000313" key="7">
    <source>
        <dbReference type="Proteomes" id="UP000006023"/>
    </source>
</evidence>
<evidence type="ECO:0000259" key="5">
    <source>
        <dbReference type="Pfam" id="PF08240"/>
    </source>
</evidence>
<proteinExistence type="predicted"/>
<dbReference type="Pfam" id="PF08240">
    <property type="entry name" value="ADH_N"/>
    <property type="match status" value="1"/>
</dbReference>
<name>G7GLC5_9ACTN</name>
<keyword evidence="2" id="KW-0479">Metal-binding</keyword>
<dbReference type="eggNOG" id="COG1063">
    <property type="taxonomic scope" value="Bacteria"/>
</dbReference>
<dbReference type="InterPro" id="IPR002328">
    <property type="entry name" value="ADH_Zn_CS"/>
</dbReference>
<sequence>MDAPGSVVVTERDAVIRLAATCICGSDLWPYRGVEPVDRTKMGHEYVGVVEKVGSAVRTLRPGDFVVGSFVISCGECPICLDGYPSKCVHAEFVHGGIGTQAEKARIPYADGTW</sequence>
<accession>G7GLC5</accession>
<dbReference type="Proteomes" id="UP000006023">
    <property type="component" value="Unassembled WGS sequence"/>
</dbReference>
<dbReference type="InterPro" id="IPR011032">
    <property type="entry name" value="GroES-like_sf"/>
</dbReference>
<dbReference type="SUPFAM" id="SSF50129">
    <property type="entry name" value="GroES-like"/>
    <property type="match status" value="1"/>
</dbReference>
<dbReference type="PANTHER" id="PTHR42813">
    <property type="entry name" value="ZINC-TYPE ALCOHOL DEHYDROGENASE-LIKE"/>
    <property type="match status" value="1"/>
</dbReference>
<dbReference type="GO" id="GO:0008270">
    <property type="term" value="F:zinc ion binding"/>
    <property type="evidence" value="ECO:0007669"/>
    <property type="project" value="InterPro"/>
</dbReference>
<comment type="caution">
    <text evidence="6">The sequence shown here is derived from an EMBL/GenBank/DDBJ whole genome shotgun (WGS) entry which is preliminary data.</text>
</comment>
<keyword evidence="4" id="KW-0560">Oxidoreductase</keyword>
<evidence type="ECO:0000313" key="6">
    <source>
        <dbReference type="EMBL" id="GAB04400.1"/>
    </source>
</evidence>
<protein>
    <submittedName>
        <fullName evidence="6">Putative zinc-containing alcohol dehydrogenase</fullName>
    </submittedName>
</protein>
<dbReference type="GO" id="GO:0016491">
    <property type="term" value="F:oxidoreductase activity"/>
    <property type="evidence" value="ECO:0007669"/>
    <property type="project" value="UniProtKB-KW"/>
</dbReference>
<evidence type="ECO:0000256" key="1">
    <source>
        <dbReference type="ARBA" id="ARBA00001947"/>
    </source>
</evidence>
<keyword evidence="7" id="KW-1185">Reference proteome</keyword>
<dbReference type="Gene3D" id="3.90.180.10">
    <property type="entry name" value="Medium-chain alcohol dehydrogenases, catalytic domain"/>
    <property type="match status" value="1"/>
</dbReference>
<comment type="cofactor">
    <cofactor evidence="1">
        <name>Zn(2+)</name>
        <dbReference type="ChEBI" id="CHEBI:29105"/>
    </cofactor>
</comment>